<evidence type="ECO:0000313" key="2">
    <source>
        <dbReference type="Proteomes" id="UP000077266"/>
    </source>
</evidence>
<reference evidence="1 2" key="1">
    <citation type="journal article" date="2016" name="Mol. Biol. Evol.">
        <title>Comparative Genomics of Early-Diverging Mushroom-Forming Fungi Provides Insights into the Origins of Lignocellulose Decay Capabilities.</title>
        <authorList>
            <person name="Nagy L.G."/>
            <person name="Riley R."/>
            <person name="Tritt A."/>
            <person name="Adam C."/>
            <person name="Daum C."/>
            <person name="Floudas D."/>
            <person name="Sun H."/>
            <person name="Yadav J.S."/>
            <person name="Pangilinan J."/>
            <person name="Larsson K.H."/>
            <person name="Matsuura K."/>
            <person name="Barry K."/>
            <person name="Labutti K."/>
            <person name="Kuo R."/>
            <person name="Ohm R.A."/>
            <person name="Bhattacharya S.S."/>
            <person name="Shirouzu T."/>
            <person name="Yoshinaga Y."/>
            <person name="Martin F.M."/>
            <person name="Grigoriev I.V."/>
            <person name="Hibbett D.S."/>
        </authorList>
    </citation>
    <scope>NUCLEOTIDE SEQUENCE [LARGE SCALE GENOMIC DNA]</scope>
    <source>
        <strain evidence="1 2">HHB12029</strain>
    </source>
</reference>
<sequence>MAISCRRGLSRECVDQILRYHLVVPEERFFSTNLATFAQRQTEASHNQGEAWDPWQLLLVSKAWRAVGERHLYHTVVVRTQDQAQCLMDAFRDHPALGGYVCRLRLEGSFGVPGAHIIHFVAASLEDLWLDCTERGRRYPGHITSQQASVLSWLNPRRVVLYQDQNGQFECAARRYLLDAIPRWSRLVRT</sequence>
<dbReference type="InParanoid" id="A0A165KXV4"/>
<proteinExistence type="predicted"/>
<dbReference type="EMBL" id="KV425935">
    <property type="protein sequence ID" value="KZV97062.1"/>
    <property type="molecule type" value="Genomic_DNA"/>
</dbReference>
<dbReference type="OrthoDB" id="2786563at2759"/>
<dbReference type="AlphaFoldDB" id="A0A165KXV4"/>
<dbReference type="Proteomes" id="UP000077266">
    <property type="component" value="Unassembled WGS sequence"/>
</dbReference>
<organism evidence="1 2">
    <name type="scientific">Exidia glandulosa HHB12029</name>
    <dbReference type="NCBI Taxonomy" id="1314781"/>
    <lineage>
        <taxon>Eukaryota</taxon>
        <taxon>Fungi</taxon>
        <taxon>Dikarya</taxon>
        <taxon>Basidiomycota</taxon>
        <taxon>Agaricomycotina</taxon>
        <taxon>Agaricomycetes</taxon>
        <taxon>Auriculariales</taxon>
        <taxon>Exidiaceae</taxon>
        <taxon>Exidia</taxon>
    </lineage>
</organism>
<protein>
    <submittedName>
        <fullName evidence="1">Uncharacterized protein</fullName>
    </submittedName>
</protein>
<accession>A0A165KXV4</accession>
<keyword evidence="2" id="KW-1185">Reference proteome</keyword>
<name>A0A165KXV4_EXIGL</name>
<evidence type="ECO:0000313" key="1">
    <source>
        <dbReference type="EMBL" id="KZV97062.1"/>
    </source>
</evidence>
<gene>
    <name evidence="1" type="ORF">EXIGLDRAFT_393930</name>
</gene>